<dbReference type="AlphaFoldDB" id="A0A0L7QLY7"/>
<dbReference type="EMBL" id="KQ414914">
    <property type="protein sequence ID" value="KOC59521.1"/>
    <property type="molecule type" value="Genomic_DNA"/>
</dbReference>
<accession>A0A0L7QLY7</accession>
<gene>
    <name evidence="1" type="ORF">WH47_09043</name>
</gene>
<keyword evidence="2" id="KW-1185">Reference proteome</keyword>
<reference evidence="1 2" key="1">
    <citation type="submission" date="2015-07" db="EMBL/GenBank/DDBJ databases">
        <title>The genome of Habropoda laboriosa.</title>
        <authorList>
            <person name="Pan H."/>
            <person name="Kapheim K."/>
        </authorList>
    </citation>
    <scope>NUCLEOTIDE SEQUENCE [LARGE SCALE GENOMIC DNA]</scope>
    <source>
        <strain evidence="1">0110345459</strain>
    </source>
</reference>
<evidence type="ECO:0000313" key="2">
    <source>
        <dbReference type="Proteomes" id="UP000053825"/>
    </source>
</evidence>
<proteinExistence type="predicted"/>
<protein>
    <submittedName>
        <fullName evidence="1">Uncharacterized protein</fullName>
    </submittedName>
</protein>
<dbReference type="Proteomes" id="UP000053825">
    <property type="component" value="Unassembled WGS sequence"/>
</dbReference>
<evidence type="ECO:0000313" key="1">
    <source>
        <dbReference type="EMBL" id="KOC59521.1"/>
    </source>
</evidence>
<organism evidence="1 2">
    <name type="scientific">Habropoda laboriosa</name>
    <dbReference type="NCBI Taxonomy" id="597456"/>
    <lineage>
        <taxon>Eukaryota</taxon>
        <taxon>Metazoa</taxon>
        <taxon>Ecdysozoa</taxon>
        <taxon>Arthropoda</taxon>
        <taxon>Hexapoda</taxon>
        <taxon>Insecta</taxon>
        <taxon>Pterygota</taxon>
        <taxon>Neoptera</taxon>
        <taxon>Endopterygota</taxon>
        <taxon>Hymenoptera</taxon>
        <taxon>Apocrita</taxon>
        <taxon>Aculeata</taxon>
        <taxon>Apoidea</taxon>
        <taxon>Anthophila</taxon>
        <taxon>Apidae</taxon>
        <taxon>Habropoda</taxon>
    </lineage>
</organism>
<name>A0A0L7QLY7_9HYME</name>
<sequence length="97" mass="11105">MVVRREPPARGKNVEGGWDGMGGFKRTHEGLYGSFKRERITTVLDYGDFWLPWGGIWFTSVQTQLDTRYNRDNCGLRVRGRVPFARSAVPEDPKSIT</sequence>